<proteinExistence type="predicted"/>
<reference evidence="2 3" key="2">
    <citation type="journal article" date="2017" name="Front. Plant Sci.">
        <title>Gene Classification and Mining of Molecular Markers Useful in Red Clover (Trifolium pratense) Breeding.</title>
        <authorList>
            <person name="Istvanek J."/>
            <person name="Dluhosova J."/>
            <person name="Dluhos P."/>
            <person name="Patkova L."/>
            <person name="Nedelnik J."/>
            <person name="Repkova J."/>
        </authorList>
    </citation>
    <scope>NUCLEOTIDE SEQUENCE [LARGE SCALE GENOMIC DNA]</scope>
    <source>
        <strain evidence="3">cv. Tatra</strain>
        <tissue evidence="2">Young leaves</tissue>
    </source>
</reference>
<accession>A0A2K3KE14</accession>
<dbReference type="EMBL" id="ASHM01093250">
    <property type="protein sequence ID" value="PNX64521.1"/>
    <property type="molecule type" value="Genomic_DNA"/>
</dbReference>
<organism evidence="2 3">
    <name type="scientific">Trifolium pratense</name>
    <name type="common">Red clover</name>
    <dbReference type="NCBI Taxonomy" id="57577"/>
    <lineage>
        <taxon>Eukaryota</taxon>
        <taxon>Viridiplantae</taxon>
        <taxon>Streptophyta</taxon>
        <taxon>Embryophyta</taxon>
        <taxon>Tracheophyta</taxon>
        <taxon>Spermatophyta</taxon>
        <taxon>Magnoliopsida</taxon>
        <taxon>eudicotyledons</taxon>
        <taxon>Gunneridae</taxon>
        <taxon>Pentapetalae</taxon>
        <taxon>rosids</taxon>
        <taxon>fabids</taxon>
        <taxon>Fabales</taxon>
        <taxon>Fabaceae</taxon>
        <taxon>Papilionoideae</taxon>
        <taxon>50 kb inversion clade</taxon>
        <taxon>NPAAA clade</taxon>
        <taxon>Hologalegina</taxon>
        <taxon>IRL clade</taxon>
        <taxon>Trifolieae</taxon>
        <taxon>Trifolium</taxon>
    </lineage>
</organism>
<name>A0A2K3KE14_TRIPR</name>
<evidence type="ECO:0000313" key="2">
    <source>
        <dbReference type="EMBL" id="PNX64521.1"/>
    </source>
</evidence>
<evidence type="ECO:0000256" key="1">
    <source>
        <dbReference type="SAM" id="MobiDB-lite"/>
    </source>
</evidence>
<sequence>RTEEMRELFQTDMKDKKRKQRVAWGCMNERKNPQGLKGWNGGDP</sequence>
<comment type="caution">
    <text evidence="2">The sequence shown here is derived from an EMBL/GenBank/DDBJ whole genome shotgun (WGS) entry which is preliminary data.</text>
</comment>
<evidence type="ECO:0000313" key="3">
    <source>
        <dbReference type="Proteomes" id="UP000236291"/>
    </source>
</evidence>
<gene>
    <name evidence="2" type="ORF">L195_g054062</name>
</gene>
<reference evidence="2 3" key="1">
    <citation type="journal article" date="2014" name="Am. J. Bot.">
        <title>Genome assembly and annotation for red clover (Trifolium pratense; Fabaceae).</title>
        <authorList>
            <person name="Istvanek J."/>
            <person name="Jaros M."/>
            <person name="Krenek A."/>
            <person name="Repkova J."/>
        </authorList>
    </citation>
    <scope>NUCLEOTIDE SEQUENCE [LARGE SCALE GENOMIC DNA]</scope>
    <source>
        <strain evidence="3">cv. Tatra</strain>
        <tissue evidence="2">Young leaves</tissue>
    </source>
</reference>
<feature type="non-terminal residue" evidence="2">
    <location>
        <position position="1"/>
    </location>
</feature>
<dbReference type="Proteomes" id="UP000236291">
    <property type="component" value="Unassembled WGS sequence"/>
</dbReference>
<feature type="region of interest" description="Disordered" evidence="1">
    <location>
        <begin position="1"/>
        <end position="44"/>
    </location>
</feature>
<feature type="compositionally biased region" description="Basic and acidic residues" evidence="1">
    <location>
        <begin position="1"/>
        <end position="15"/>
    </location>
</feature>
<dbReference type="AlphaFoldDB" id="A0A2K3KE14"/>
<protein>
    <submittedName>
        <fullName evidence="2">Uncharacterized protein</fullName>
    </submittedName>
</protein>